<dbReference type="SMART" id="SM00382">
    <property type="entry name" value="AAA"/>
    <property type="match status" value="2"/>
</dbReference>
<feature type="transmembrane region" description="Helical" evidence="9">
    <location>
        <begin position="1037"/>
        <end position="1055"/>
    </location>
</feature>
<dbReference type="Pfam" id="PF00005">
    <property type="entry name" value="ABC_tran"/>
    <property type="match status" value="2"/>
</dbReference>
<feature type="transmembrane region" description="Helical" evidence="9">
    <location>
        <begin position="127"/>
        <end position="148"/>
    </location>
</feature>
<evidence type="ECO:0000256" key="7">
    <source>
        <dbReference type="ARBA" id="ARBA00023136"/>
    </source>
</evidence>
<feature type="region of interest" description="Disordered" evidence="8">
    <location>
        <begin position="404"/>
        <end position="439"/>
    </location>
</feature>
<evidence type="ECO:0008006" key="14">
    <source>
        <dbReference type="Google" id="ProtNLM"/>
    </source>
</evidence>
<keyword evidence="2" id="KW-0813">Transport</keyword>
<comment type="caution">
    <text evidence="12">The sequence shown here is derived from an EMBL/GenBank/DDBJ whole genome shotgun (WGS) entry which is preliminary data.</text>
</comment>
<dbReference type="CDD" id="cd18596">
    <property type="entry name" value="ABC_6TM_VMR1_D1_like"/>
    <property type="match status" value="1"/>
</dbReference>
<feature type="domain" description="ABC transmembrane type-1" evidence="11">
    <location>
        <begin position="1130"/>
        <end position="1370"/>
    </location>
</feature>
<protein>
    <recommendedName>
        <fullName evidence="14">Multidrug resistance-associated ABC transporter</fullName>
    </recommendedName>
</protein>
<organism evidence="12 13">
    <name type="scientific">Psilocybe cyanescens</name>
    <dbReference type="NCBI Taxonomy" id="93625"/>
    <lineage>
        <taxon>Eukaryota</taxon>
        <taxon>Fungi</taxon>
        <taxon>Dikarya</taxon>
        <taxon>Basidiomycota</taxon>
        <taxon>Agaricomycotina</taxon>
        <taxon>Agaricomycetes</taxon>
        <taxon>Agaricomycetidae</taxon>
        <taxon>Agaricales</taxon>
        <taxon>Agaricineae</taxon>
        <taxon>Strophariaceae</taxon>
        <taxon>Psilocybe</taxon>
    </lineage>
</organism>
<feature type="compositionally biased region" description="Low complexity" evidence="8">
    <location>
        <begin position="1533"/>
        <end position="1556"/>
    </location>
</feature>
<evidence type="ECO:0000313" key="13">
    <source>
        <dbReference type="Proteomes" id="UP000283269"/>
    </source>
</evidence>
<dbReference type="CDD" id="cd03244">
    <property type="entry name" value="ABCC_MRP_domain2"/>
    <property type="match status" value="1"/>
</dbReference>
<feature type="transmembrane region" description="Helical" evidence="9">
    <location>
        <begin position="99"/>
        <end position="121"/>
    </location>
</feature>
<dbReference type="GO" id="GO:0005524">
    <property type="term" value="F:ATP binding"/>
    <property type="evidence" value="ECO:0007669"/>
    <property type="project" value="UniProtKB-KW"/>
</dbReference>
<dbReference type="InterPro" id="IPR036640">
    <property type="entry name" value="ABC1_TM_sf"/>
</dbReference>
<dbReference type="PROSITE" id="PS50929">
    <property type="entry name" value="ABC_TM1F"/>
    <property type="match status" value="2"/>
</dbReference>
<dbReference type="Pfam" id="PF00664">
    <property type="entry name" value="ABC_membrane"/>
    <property type="match status" value="2"/>
</dbReference>
<keyword evidence="6 9" id="KW-1133">Transmembrane helix</keyword>
<reference evidence="12 13" key="1">
    <citation type="journal article" date="2018" name="Evol. Lett.">
        <title>Horizontal gene cluster transfer increased hallucinogenic mushroom diversity.</title>
        <authorList>
            <person name="Reynolds H.T."/>
            <person name="Vijayakumar V."/>
            <person name="Gluck-Thaler E."/>
            <person name="Korotkin H.B."/>
            <person name="Matheny P.B."/>
            <person name="Slot J.C."/>
        </authorList>
    </citation>
    <scope>NUCLEOTIDE SEQUENCE [LARGE SCALE GENOMIC DNA]</scope>
    <source>
        <strain evidence="12 13">2631</strain>
    </source>
</reference>
<dbReference type="Proteomes" id="UP000283269">
    <property type="component" value="Unassembled WGS sequence"/>
</dbReference>
<dbReference type="InterPro" id="IPR050173">
    <property type="entry name" value="ABC_transporter_C-like"/>
</dbReference>
<feature type="transmembrane region" description="Helical" evidence="9">
    <location>
        <begin position="1216"/>
        <end position="1241"/>
    </location>
</feature>
<dbReference type="EMBL" id="NHYD01000415">
    <property type="protein sequence ID" value="PPQ94228.1"/>
    <property type="molecule type" value="Genomic_DNA"/>
</dbReference>
<feature type="transmembrane region" description="Helical" evidence="9">
    <location>
        <begin position="620"/>
        <end position="639"/>
    </location>
</feature>
<feature type="transmembrane region" description="Helical" evidence="9">
    <location>
        <begin position="491"/>
        <end position="509"/>
    </location>
</feature>
<dbReference type="Gene3D" id="3.40.50.300">
    <property type="entry name" value="P-loop containing nucleotide triphosphate hydrolases"/>
    <property type="match status" value="2"/>
</dbReference>
<dbReference type="STRING" id="93625.A0A409XU19"/>
<feature type="transmembrane region" description="Helical" evidence="9">
    <location>
        <begin position="592"/>
        <end position="614"/>
    </location>
</feature>
<dbReference type="GO" id="GO:0140359">
    <property type="term" value="F:ABC-type transporter activity"/>
    <property type="evidence" value="ECO:0007669"/>
    <property type="project" value="InterPro"/>
</dbReference>
<evidence type="ECO:0000256" key="6">
    <source>
        <dbReference type="ARBA" id="ARBA00022989"/>
    </source>
</evidence>
<evidence type="ECO:0000259" key="11">
    <source>
        <dbReference type="PROSITE" id="PS50929"/>
    </source>
</evidence>
<feature type="domain" description="ABC transporter" evidence="10">
    <location>
        <begin position="728"/>
        <end position="975"/>
    </location>
</feature>
<dbReference type="InterPro" id="IPR027417">
    <property type="entry name" value="P-loop_NTPase"/>
</dbReference>
<dbReference type="PANTHER" id="PTHR24223:SF415">
    <property type="entry name" value="FI20190P1"/>
    <property type="match status" value="1"/>
</dbReference>
<dbReference type="Gene3D" id="1.20.1560.10">
    <property type="entry name" value="ABC transporter type 1, transmembrane domain"/>
    <property type="match status" value="2"/>
</dbReference>
<dbReference type="PROSITE" id="PS00211">
    <property type="entry name" value="ABC_TRANSPORTER_1"/>
    <property type="match status" value="2"/>
</dbReference>
<sequence>MGLCGDYGPLDFSSSCVRASWSAFLPAAFVFALCLSTIPVPQPARRILHILGAPFKTYLTLHEAEAIDITSATGDKTFDGDDTEIVLEVTKFVPLWRTVAFVFVGIVQSFCWVAHGSYLIYNDITDIWAGMFSFLVAASWLYTVVRPIIFSPATAPTDMFTLYLILLSTAILQFGGALFDNRVLGAPLPSNVALLGLLANLLSILFLLAITVTMPLALPSNRVDPKEIGYSVSPEDYTNLWGWITFHWVHPLVERGTNTTLDEKDVWDMSPTMQSRPIFVKFSSIARSTLLCRIWAANSLDLILDFSLTFVSVVFNYAGPFFLKRILDLIDLEDPTPESRTRAYIYAFLAFSCSIFKAQADVQHLWFGRRAATRIRSELMAAIYDKALKRKDFSGVVNKDKKEEEVTEPVPNGVETKESKRKSKAKKKEEKEKAAKADDPKAGADVGKIVNLMAGDANRISQTTSALYFIYGAPFEIIIAGIFLYQLLGLSAFAGFVVLLIGWPLNSFIARRSIRIQKGVLAARDKRMGVLNELIGAVKFIKFFAWEERWIGKALDARGFEMKWMIKGEVTRRRSLAVGHADQKLSARINSILFGLLWTTAPILVSIISFLAYVLQGNELTISTAFTAIALFNMVRAPLNVIPTWIVQILQTGVALNRIAVYLDEDEVTDQVSSLKKDYSEPLLPGADDEGLGLENASFKWNEITEAADKDKGKSNGTSASAPTAADVNADDASTTVDDNASERSVAEPQDRVFELRDISVLFPSGQLTVVTGPTASGKTALLLAVLGELTLTNGRIIMAKEPSRVDENGLMHCISYAAQSPWLRHQSIKDNILFGYPYDEARYNMVVDCCALRPDLKMLEDGDATEIGARGVSLSGGQKARVALARAVYARTKYVLLDDPLSAVDSHTSRFLYEKLLRGPLLANRTVVLVTHHVELVLPGAHYLVRMLDGRIDTQGTVKELREQGILEEIKLDASVDAHKEEAIEADAAAIEETLDDPSKSAEAAKKPRKLIKDEHRETGGVKWSIYKSYLKASSYWTWAFLALIIVLVQFLGISEKLWIKTWGEAYKTGIESSPAFYEFRSFATVEHELPMDGFAMNHQHFHTYQSLTAPRGMFGVQWPNASEHPLFYIGIYAAIGMATALASIISVTVQYTGALRASRILFKQLLVTVVRATFRFHDTTPQGRMLNRFGKDVETIDSSLAGSLQAVNSSLMGFFAAIITVAVVFPYFIIPAIFIGFAYRSLAIGYLNTGRDLRRMESNSRSPIFSDFGELLEGIVTVRAFSAEKRFLDNLHKKIDITTKMWYTFWMTNRWLLLNFDALGALSVLVTTLFSIATLANGAGLAGLCITSAMAFTSSVYWACRFWTALELDLNSVERIVEYLDLPQEPPAVIESNRTPAYWPSSSNNDSLIVVEDLEIKYAPDLPAVLHGVSFSLRAGERVGLLGRTGSGKSTLAMSILRFVDPTTGRILIDGIDISTIGIHDLRSRLTFIPQDATLFSGTLRDNLDPFGDHTDAECLDVLRRVHMITDSPHLSLQSSRDQSASSSRNPTRPSTPTALYRESTIETISAASTNVDSKASVSLDTKVSAGGTNFSQGQRQLIAMARALLRRSSIIVLDEATSSIDFATDAKIQATIREEFTDSLLLTVAHRLRTVIDYDRLIVLDKGQIIEFDTPWNLINKEDGIFRNMCLKSGSFTELELAAKVKASPNA</sequence>
<feature type="transmembrane region" description="Helical" evidence="9">
    <location>
        <begin position="1128"/>
        <end position="1150"/>
    </location>
</feature>
<dbReference type="InterPro" id="IPR003439">
    <property type="entry name" value="ABC_transporter-like_ATP-bd"/>
</dbReference>
<keyword evidence="4" id="KW-0547">Nucleotide-binding</keyword>
<feature type="transmembrane region" description="Helical" evidence="9">
    <location>
        <begin position="191"/>
        <end position="218"/>
    </location>
</feature>
<evidence type="ECO:0000256" key="8">
    <source>
        <dbReference type="SAM" id="MobiDB-lite"/>
    </source>
</evidence>
<feature type="region of interest" description="Disordered" evidence="8">
    <location>
        <begin position="710"/>
        <end position="747"/>
    </location>
</feature>
<feature type="compositionally biased region" description="Basic and acidic residues" evidence="8">
    <location>
        <begin position="427"/>
        <end position="439"/>
    </location>
</feature>
<dbReference type="GO" id="GO:0016020">
    <property type="term" value="C:membrane"/>
    <property type="evidence" value="ECO:0007669"/>
    <property type="project" value="UniProtKB-SubCell"/>
</dbReference>
<dbReference type="InterPro" id="IPR017871">
    <property type="entry name" value="ABC_transporter-like_CS"/>
</dbReference>
<keyword evidence="7 9" id="KW-0472">Membrane</keyword>
<dbReference type="InterPro" id="IPR011527">
    <property type="entry name" value="ABC1_TM_dom"/>
</dbReference>
<proteinExistence type="predicted"/>
<evidence type="ECO:0000256" key="2">
    <source>
        <dbReference type="ARBA" id="ARBA00022448"/>
    </source>
</evidence>
<evidence type="ECO:0000256" key="4">
    <source>
        <dbReference type="ARBA" id="ARBA00022741"/>
    </source>
</evidence>
<comment type="subcellular location">
    <subcellularLocation>
        <location evidence="1">Membrane</location>
    </subcellularLocation>
</comment>
<feature type="transmembrane region" description="Helical" evidence="9">
    <location>
        <begin position="1313"/>
        <end position="1335"/>
    </location>
</feature>
<evidence type="ECO:0000259" key="10">
    <source>
        <dbReference type="PROSITE" id="PS50893"/>
    </source>
</evidence>
<feature type="region of interest" description="Disordered" evidence="8">
    <location>
        <begin position="1532"/>
        <end position="1556"/>
    </location>
</feature>
<evidence type="ECO:0000256" key="1">
    <source>
        <dbReference type="ARBA" id="ARBA00004370"/>
    </source>
</evidence>
<dbReference type="PROSITE" id="PS50893">
    <property type="entry name" value="ABC_TRANSPORTER_2"/>
    <property type="match status" value="2"/>
</dbReference>
<name>A0A409XU19_PSICY</name>
<feature type="domain" description="ABC transmembrane type-1" evidence="11">
    <location>
        <begin position="303"/>
        <end position="651"/>
    </location>
</feature>
<keyword evidence="13" id="KW-1185">Reference proteome</keyword>
<evidence type="ECO:0000256" key="9">
    <source>
        <dbReference type="SAM" id="Phobius"/>
    </source>
</evidence>
<dbReference type="SUPFAM" id="SSF52540">
    <property type="entry name" value="P-loop containing nucleoside triphosphate hydrolases"/>
    <property type="match status" value="2"/>
</dbReference>
<evidence type="ECO:0000256" key="5">
    <source>
        <dbReference type="ARBA" id="ARBA00022840"/>
    </source>
</evidence>
<gene>
    <name evidence="12" type="ORF">CVT25_006654</name>
</gene>
<feature type="transmembrane region" description="Helical" evidence="9">
    <location>
        <begin position="1341"/>
        <end position="1362"/>
    </location>
</feature>
<dbReference type="CDD" id="cd03250">
    <property type="entry name" value="ABCC_MRP_domain1"/>
    <property type="match status" value="1"/>
</dbReference>
<accession>A0A409XU19</accession>
<dbReference type="SUPFAM" id="SSF90123">
    <property type="entry name" value="ABC transporter transmembrane region"/>
    <property type="match status" value="2"/>
</dbReference>
<feature type="transmembrane region" description="Helical" evidence="9">
    <location>
        <begin position="302"/>
        <end position="323"/>
    </location>
</feature>
<evidence type="ECO:0000256" key="3">
    <source>
        <dbReference type="ARBA" id="ARBA00022692"/>
    </source>
</evidence>
<keyword evidence="5" id="KW-0067">ATP-binding</keyword>
<dbReference type="OrthoDB" id="6500128at2759"/>
<dbReference type="InParanoid" id="A0A409XU19"/>
<dbReference type="GO" id="GO:0016887">
    <property type="term" value="F:ATP hydrolysis activity"/>
    <property type="evidence" value="ECO:0007669"/>
    <property type="project" value="InterPro"/>
</dbReference>
<feature type="transmembrane region" description="Helical" evidence="9">
    <location>
        <begin position="160"/>
        <end position="179"/>
    </location>
</feature>
<feature type="transmembrane region" description="Helical" evidence="9">
    <location>
        <begin position="20"/>
        <end position="40"/>
    </location>
</feature>
<dbReference type="PANTHER" id="PTHR24223">
    <property type="entry name" value="ATP-BINDING CASSETTE SUB-FAMILY C"/>
    <property type="match status" value="1"/>
</dbReference>
<dbReference type="CDD" id="cd18604">
    <property type="entry name" value="ABC_6TM_VMR1_D2_like"/>
    <property type="match status" value="1"/>
</dbReference>
<keyword evidence="3 9" id="KW-0812">Transmembrane</keyword>
<feature type="domain" description="ABC transporter" evidence="10">
    <location>
        <begin position="1413"/>
        <end position="1690"/>
    </location>
</feature>
<evidence type="ECO:0000313" key="12">
    <source>
        <dbReference type="EMBL" id="PPQ94228.1"/>
    </source>
</evidence>
<feature type="transmembrane region" description="Helical" evidence="9">
    <location>
        <begin position="466"/>
        <end position="485"/>
    </location>
</feature>
<dbReference type="InterPro" id="IPR003593">
    <property type="entry name" value="AAA+_ATPase"/>
</dbReference>